<dbReference type="AlphaFoldDB" id="A0A0G0XVE9"/>
<protein>
    <submittedName>
        <fullName evidence="1">Uncharacterized protein</fullName>
    </submittedName>
</protein>
<name>A0A0G0XVE9_9BACT</name>
<reference evidence="1 2" key="1">
    <citation type="journal article" date="2015" name="Nature">
        <title>rRNA introns, odd ribosomes, and small enigmatic genomes across a large radiation of phyla.</title>
        <authorList>
            <person name="Brown C.T."/>
            <person name="Hug L.A."/>
            <person name="Thomas B.C."/>
            <person name="Sharon I."/>
            <person name="Castelle C.J."/>
            <person name="Singh A."/>
            <person name="Wilkins M.J."/>
            <person name="Williams K.H."/>
            <person name="Banfield J.F."/>
        </authorList>
    </citation>
    <scope>NUCLEOTIDE SEQUENCE [LARGE SCALE GENOMIC DNA]</scope>
</reference>
<sequence>MCPHQESNLGLGLRSPLFYPLNYEDVRRVGRVSTELRGQKNIYRHFSRG</sequence>
<evidence type="ECO:0000313" key="2">
    <source>
        <dbReference type="Proteomes" id="UP000034190"/>
    </source>
</evidence>
<organism evidence="1 2">
    <name type="scientific">Candidatus Falkowbacteria bacterium GW2011_GWA2_41_14</name>
    <dbReference type="NCBI Taxonomy" id="1618635"/>
    <lineage>
        <taxon>Bacteria</taxon>
        <taxon>Candidatus Falkowiibacteriota</taxon>
    </lineage>
</organism>
<proteinExistence type="predicted"/>
<comment type="caution">
    <text evidence="1">The sequence shown here is derived from an EMBL/GenBank/DDBJ whole genome shotgun (WGS) entry which is preliminary data.</text>
</comment>
<gene>
    <name evidence="1" type="ORF">UU43_C0001G0092</name>
</gene>
<dbReference type="Proteomes" id="UP000034190">
    <property type="component" value="Unassembled WGS sequence"/>
</dbReference>
<evidence type="ECO:0000313" key="1">
    <source>
        <dbReference type="EMBL" id="KKR91912.1"/>
    </source>
</evidence>
<accession>A0A0G0XVE9</accession>
<dbReference type="EMBL" id="LCAP01000001">
    <property type="protein sequence ID" value="KKR91912.1"/>
    <property type="molecule type" value="Genomic_DNA"/>
</dbReference>